<accession>A0A6A6IL74</accession>
<organism evidence="8 9">
    <name type="scientific">Trematosphaeria pertusa</name>
    <dbReference type="NCBI Taxonomy" id="390896"/>
    <lineage>
        <taxon>Eukaryota</taxon>
        <taxon>Fungi</taxon>
        <taxon>Dikarya</taxon>
        <taxon>Ascomycota</taxon>
        <taxon>Pezizomycotina</taxon>
        <taxon>Dothideomycetes</taxon>
        <taxon>Pleosporomycetidae</taxon>
        <taxon>Pleosporales</taxon>
        <taxon>Massarineae</taxon>
        <taxon>Trematosphaeriaceae</taxon>
        <taxon>Trematosphaeria</taxon>
    </lineage>
</organism>
<feature type="region of interest" description="Disordered" evidence="5">
    <location>
        <begin position="50"/>
        <end position="73"/>
    </location>
</feature>
<feature type="domain" description="Major facilitator superfamily (MFS) profile" evidence="7">
    <location>
        <begin position="107"/>
        <end position="538"/>
    </location>
</feature>
<keyword evidence="9" id="KW-1185">Reference proteome</keyword>
<reference evidence="8" key="1">
    <citation type="journal article" date="2020" name="Stud. Mycol.">
        <title>101 Dothideomycetes genomes: a test case for predicting lifestyles and emergence of pathogens.</title>
        <authorList>
            <person name="Haridas S."/>
            <person name="Albert R."/>
            <person name="Binder M."/>
            <person name="Bloem J."/>
            <person name="Labutti K."/>
            <person name="Salamov A."/>
            <person name="Andreopoulos B."/>
            <person name="Baker S."/>
            <person name="Barry K."/>
            <person name="Bills G."/>
            <person name="Bluhm B."/>
            <person name="Cannon C."/>
            <person name="Castanera R."/>
            <person name="Culley D."/>
            <person name="Daum C."/>
            <person name="Ezra D."/>
            <person name="Gonzalez J."/>
            <person name="Henrissat B."/>
            <person name="Kuo A."/>
            <person name="Liang C."/>
            <person name="Lipzen A."/>
            <person name="Lutzoni F."/>
            <person name="Magnuson J."/>
            <person name="Mondo S."/>
            <person name="Nolan M."/>
            <person name="Ohm R."/>
            <person name="Pangilinan J."/>
            <person name="Park H.-J."/>
            <person name="Ramirez L."/>
            <person name="Alfaro M."/>
            <person name="Sun H."/>
            <person name="Tritt A."/>
            <person name="Yoshinaga Y."/>
            <person name="Zwiers L.-H."/>
            <person name="Turgeon B."/>
            <person name="Goodwin S."/>
            <person name="Spatafora J."/>
            <person name="Crous P."/>
            <person name="Grigoriev I."/>
        </authorList>
    </citation>
    <scope>NUCLEOTIDE SEQUENCE</scope>
    <source>
        <strain evidence="8">CBS 122368</strain>
    </source>
</reference>
<name>A0A6A6IL74_9PLEO</name>
<dbReference type="Pfam" id="PF07690">
    <property type="entry name" value="MFS_1"/>
    <property type="match status" value="1"/>
</dbReference>
<evidence type="ECO:0000256" key="6">
    <source>
        <dbReference type="SAM" id="Phobius"/>
    </source>
</evidence>
<dbReference type="GeneID" id="54582049"/>
<evidence type="ECO:0000256" key="4">
    <source>
        <dbReference type="ARBA" id="ARBA00023136"/>
    </source>
</evidence>
<proteinExistence type="predicted"/>
<dbReference type="Proteomes" id="UP000800094">
    <property type="component" value="Unassembled WGS sequence"/>
</dbReference>
<gene>
    <name evidence="8" type="ORF">BU26DRAFT_518034</name>
</gene>
<evidence type="ECO:0000256" key="1">
    <source>
        <dbReference type="ARBA" id="ARBA00004141"/>
    </source>
</evidence>
<dbReference type="SUPFAM" id="SSF103473">
    <property type="entry name" value="MFS general substrate transporter"/>
    <property type="match status" value="1"/>
</dbReference>
<dbReference type="PROSITE" id="PS50850">
    <property type="entry name" value="MFS"/>
    <property type="match status" value="1"/>
</dbReference>
<feature type="transmembrane region" description="Helical" evidence="6">
    <location>
        <begin position="420"/>
        <end position="438"/>
    </location>
</feature>
<feature type="transmembrane region" description="Helical" evidence="6">
    <location>
        <begin position="510"/>
        <end position="533"/>
    </location>
</feature>
<dbReference type="GO" id="GO:0016020">
    <property type="term" value="C:membrane"/>
    <property type="evidence" value="ECO:0007669"/>
    <property type="project" value="UniProtKB-SubCell"/>
</dbReference>
<feature type="transmembrane region" description="Helical" evidence="6">
    <location>
        <begin position="328"/>
        <end position="355"/>
    </location>
</feature>
<dbReference type="InterPro" id="IPR011701">
    <property type="entry name" value="MFS"/>
</dbReference>
<evidence type="ECO:0000256" key="2">
    <source>
        <dbReference type="ARBA" id="ARBA00022692"/>
    </source>
</evidence>
<dbReference type="AlphaFoldDB" id="A0A6A6IL74"/>
<feature type="transmembrane region" description="Helical" evidence="6">
    <location>
        <begin position="477"/>
        <end position="498"/>
    </location>
</feature>
<feature type="compositionally biased region" description="Basic and acidic residues" evidence="5">
    <location>
        <begin position="59"/>
        <end position="73"/>
    </location>
</feature>
<evidence type="ECO:0000259" key="7">
    <source>
        <dbReference type="PROSITE" id="PS50850"/>
    </source>
</evidence>
<protein>
    <submittedName>
        <fullName evidence="8">MFS general substrate transporter</fullName>
    </submittedName>
</protein>
<feature type="transmembrane region" description="Helical" evidence="6">
    <location>
        <begin position="444"/>
        <end position="465"/>
    </location>
</feature>
<keyword evidence="3 6" id="KW-1133">Transmembrane helix</keyword>
<evidence type="ECO:0000313" key="8">
    <source>
        <dbReference type="EMBL" id="KAF2251364.1"/>
    </source>
</evidence>
<sequence length="546" mass="61048">MSPPLEFRTYSDYRIPPLQFEQERNAHSRSPGDRSLLQKWSIEDILNRFSQRPQAETKGSGDSEEALKESDLEDLEKKGDEGTLVTWDGDNDPQNPLNWSYSRKWIGTWLVSCFTFISPLASTMVAPALDTIADDFDIESDFMRMFVMAIFLLGFAVGPFVIGPLSEVFGRVKVLQLCNLWFLVFNGLCGFARNKDEMLAFRFLSGMGGSAPQAIGQGILADIWTKEERGLGSAIYGLMTWLGPAIGPIAGAFCTHFTTWRWVFWATSLFSIAIQALAIFFLSESYGPYLLRQKAKKLRNKTGDMSLKTEHDQKSVGQMLSKALVRPFVMLFTQPAIISISVYRAFFYGVMYLVLSTFPEVWEDEYDMEVHIASLNYLSLGIGFFIGLFLTGHLQDWLYARLKTLYNTAEGKPEYRIPPMLLGGVLSPAGLLTYGWAVQAHTHWIVPDVGAAIFACGLIVIFQCAQNYLIDAYTTHAASAAGAAAFLRTMAGFSFPLFADRMYDALEWGWGNTLLAGVSFVLGLPAAWALWVFGERIRARSKYCSG</sequence>
<dbReference type="PANTHER" id="PTHR23502">
    <property type="entry name" value="MAJOR FACILITATOR SUPERFAMILY"/>
    <property type="match status" value="1"/>
</dbReference>
<feature type="transmembrane region" description="Helical" evidence="6">
    <location>
        <begin position="106"/>
        <end position="129"/>
    </location>
</feature>
<keyword evidence="4 6" id="KW-0472">Membrane</keyword>
<feature type="transmembrane region" description="Helical" evidence="6">
    <location>
        <begin position="141"/>
        <end position="162"/>
    </location>
</feature>
<dbReference type="EMBL" id="ML987193">
    <property type="protein sequence ID" value="KAF2251364.1"/>
    <property type="molecule type" value="Genomic_DNA"/>
</dbReference>
<evidence type="ECO:0000256" key="5">
    <source>
        <dbReference type="SAM" id="MobiDB-lite"/>
    </source>
</evidence>
<evidence type="ECO:0000256" key="3">
    <source>
        <dbReference type="ARBA" id="ARBA00022989"/>
    </source>
</evidence>
<feature type="transmembrane region" description="Helical" evidence="6">
    <location>
        <begin position="375"/>
        <end position="399"/>
    </location>
</feature>
<dbReference type="InterPro" id="IPR036259">
    <property type="entry name" value="MFS_trans_sf"/>
</dbReference>
<evidence type="ECO:0000313" key="9">
    <source>
        <dbReference type="Proteomes" id="UP000800094"/>
    </source>
</evidence>
<dbReference type="CDD" id="cd17323">
    <property type="entry name" value="MFS_Tpo1_MDR_like"/>
    <property type="match status" value="1"/>
</dbReference>
<dbReference type="RefSeq" id="XP_033686368.1">
    <property type="nucleotide sequence ID" value="XM_033828719.1"/>
</dbReference>
<keyword evidence="2 6" id="KW-0812">Transmembrane</keyword>
<dbReference type="InterPro" id="IPR020846">
    <property type="entry name" value="MFS_dom"/>
</dbReference>
<dbReference type="OrthoDB" id="6770063at2759"/>
<comment type="subcellular location">
    <subcellularLocation>
        <location evidence="1">Membrane</location>
        <topology evidence="1">Multi-pass membrane protein</topology>
    </subcellularLocation>
</comment>
<dbReference type="PANTHER" id="PTHR23502:SF60">
    <property type="entry name" value="MAJOR FACILITATOR SUPERFAMILY (MFS) PROFILE DOMAIN-CONTAINING PROTEIN-RELATED"/>
    <property type="match status" value="1"/>
</dbReference>
<feature type="transmembrane region" description="Helical" evidence="6">
    <location>
        <begin position="264"/>
        <end position="291"/>
    </location>
</feature>
<dbReference type="Gene3D" id="1.20.1250.20">
    <property type="entry name" value="MFS general substrate transporter like domains"/>
    <property type="match status" value="1"/>
</dbReference>
<dbReference type="GO" id="GO:0022857">
    <property type="term" value="F:transmembrane transporter activity"/>
    <property type="evidence" value="ECO:0007669"/>
    <property type="project" value="InterPro"/>
</dbReference>
<feature type="transmembrane region" description="Helical" evidence="6">
    <location>
        <begin position="234"/>
        <end position="258"/>
    </location>
</feature>
<dbReference type="FunFam" id="1.20.1250.20:FF:000011">
    <property type="entry name" value="MFS multidrug transporter, putative"/>
    <property type="match status" value="1"/>
</dbReference>